<evidence type="ECO:0000256" key="15">
    <source>
        <dbReference type="PIRSR" id="PIRSR600823-3"/>
    </source>
</evidence>
<protein>
    <recommendedName>
        <fullName evidence="4">peroxidase</fullName>
        <ecNumber evidence="4">1.11.1.7</ecNumber>
    </recommendedName>
</protein>
<keyword evidence="5" id="KW-0964">Secreted</keyword>
<feature type="binding site" evidence="15">
    <location>
        <position position="88"/>
    </location>
    <ligand>
        <name>Ca(2+)</name>
        <dbReference type="ChEBI" id="CHEBI:29108"/>
        <label>1</label>
    </ligand>
</feature>
<dbReference type="GO" id="GO:0046872">
    <property type="term" value="F:metal ion binding"/>
    <property type="evidence" value="ECO:0007669"/>
    <property type="project" value="UniProtKB-KW"/>
</dbReference>
<keyword evidence="17" id="KW-1015">Disulfide bond</keyword>
<dbReference type="PANTHER" id="PTHR31517">
    <property type="match status" value="1"/>
</dbReference>
<dbReference type="InterPro" id="IPR010255">
    <property type="entry name" value="Haem_peroxidase_sf"/>
</dbReference>
<evidence type="ECO:0000256" key="1">
    <source>
        <dbReference type="ARBA" id="ARBA00000189"/>
    </source>
</evidence>
<accession>A0A830BIS0</accession>
<dbReference type="GO" id="GO:0042744">
    <property type="term" value="P:hydrogen peroxide catabolic process"/>
    <property type="evidence" value="ECO:0007669"/>
    <property type="project" value="UniProtKB-KW"/>
</dbReference>
<dbReference type="InterPro" id="IPR019794">
    <property type="entry name" value="Peroxidases_AS"/>
</dbReference>
<dbReference type="PROSITE" id="PS00436">
    <property type="entry name" value="PEROXIDASE_2"/>
    <property type="match status" value="1"/>
</dbReference>
<dbReference type="EMBL" id="BMAC01000089">
    <property type="protein sequence ID" value="GFP84614.1"/>
    <property type="molecule type" value="Genomic_DNA"/>
</dbReference>
<comment type="catalytic activity">
    <reaction evidence="1">
        <text>2 a phenolic donor + H2O2 = 2 a phenolic radical donor + 2 H2O</text>
        <dbReference type="Rhea" id="RHEA:56136"/>
        <dbReference type="ChEBI" id="CHEBI:15377"/>
        <dbReference type="ChEBI" id="CHEBI:16240"/>
        <dbReference type="ChEBI" id="CHEBI:139520"/>
        <dbReference type="ChEBI" id="CHEBI:139521"/>
        <dbReference type="EC" id="1.11.1.7"/>
    </reaction>
</comment>
<keyword evidence="8 15" id="KW-0479">Metal-binding</keyword>
<feature type="disulfide bond" evidence="17">
    <location>
        <begin position="67"/>
        <end position="72"/>
    </location>
</feature>
<name>A0A830BIS0_9LAMI</name>
<dbReference type="OrthoDB" id="1735424at2759"/>
<dbReference type="PRINTS" id="PR00458">
    <property type="entry name" value="PEROXIDASE"/>
</dbReference>
<evidence type="ECO:0000256" key="6">
    <source>
        <dbReference type="ARBA" id="ARBA00022559"/>
    </source>
</evidence>
<feature type="binding site" evidence="14">
    <location>
        <position position="164"/>
    </location>
    <ligand>
        <name>substrate</name>
    </ligand>
</feature>
<evidence type="ECO:0000313" key="22">
    <source>
        <dbReference type="Proteomes" id="UP000653305"/>
    </source>
</evidence>
<keyword evidence="22" id="KW-1185">Reference proteome</keyword>
<dbReference type="FunFam" id="1.10.520.10:FF:000008">
    <property type="entry name" value="Peroxidase"/>
    <property type="match status" value="1"/>
</dbReference>
<evidence type="ECO:0000256" key="8">
    <source>
        <dbReference type="ARBA" id="ARBA00022723"/>
    </source>
</evidence>
<sequence>MAPPLLALLLSLLPSPIACSQPPPLSTDHYSKSCPKFKQIVEDTTTDKQIKSPTTAAAALRLFFHECFVGDCDASILVSSTRLGKRAERDANINLSLPGDGFDVIVRAKTAIELACPGVISCADILAVASRNLVVMMGGPYYEVALGRKDSLTSRADDVEGNIPRPTTPMDQMIQIFVPKGFSVQEMVAAGQNFALFPKKGIVKVAGRVGQNWSVILEIDWATFNIMWRWFVSTEFDRRCAGRRANMGVGIFGIVSRKKRKLFMVLAFGLTTLEGGIV</sequence>
<evidence type="ECO:0000256" key="2">
    <source>
        <dbReference type="ARBA" id="ARBA00001970"/>
    </source>
</evidence>
<gene>
    <name evidence="21" type="ORF">PHJA_000605300</name>
</gene>
<evidence type="ECO:0000256" key="14">
    <source>
        <dbReference type="PIRSR" id="PIRSR600823-2"/>
    </source>
</evidence>
<evidence type="ECO:0000256" key="17">
    <source>
        <dbReference type="PIRSR" id="PIRSR600823-5"/>
    </source>
</evidence>
<evidence type="ECO:0000256" key="18">
    <source>
        <dbReference type="RuleBase" id="RU004241"/>
    </source>
</evidence>
<dbReference type="GO" id="GO:0006979">
    <property type="term" value="P:response to oxidative stress"/>
    <property type="evidence" value="ECO:0007669"/>
    <property type="project" value="InterPro"/>
</dbReference>
<evidence type="ECO:0000256" key="3">
    <source>
        <dbReference type="ARBA" id="ARBA00002322"/>
    </source>
</evidence>
<evidence type="ECO:0000313" key="21">
    <source>
        <dbReference type="EMBL" id="GFP84614.1"/>
    </source>
</evidence>
<organism evidence="21 22">
    <name type="scientific">Phtheirospermum japonicum</name>
    <dbReference type="NCBI Taxonomy" id="374723"/>
    <lineage>
        <taxon>Eukaryota</taxon>
        <taxon>Viridiplantae</taxon>
        <taxon>Streptophyta</taxon>
        <taxon>Embryophyta</taxon>
        <taxon>Tracheophyta</taxon>
        <taxon>Spermatophyta</taxon>
        <taxon>Magnoliopsida</taxon>
        <taxon>eudicotyledons</taxon>
        <taxon>Gunneridae</taxon>
        <taxon>Pentapetalae</taxon>
        <taxon>asterids</taxon>
        <taxon>lamiids</taxon>
        <taxon>Lamiales</taxon>
        <taxon>Orobanchaceae</taxon>
        <taxon>Orobanchaceae incertae sedis</taxon>
        <taxon>Phtheirospermum</taxon>
    </lineage>
</organism>
<keyword evidence="9 15" id="KW-0106">Calcium</keyword>
<dbReference type="Proteomes" id="UP000653305">
    <property type="component" value="Unassembled WGS sequence"/>
</dbReference>
<evidence type="ECO:0000256" key="19">
    <source>
        <dbReference type="SAM" id="SignalP"/>
    </source>
</evidence>
<feature type="disulfide bond" evidence="17">
    <location>
        <begin position="34"/>
        <end position="116"/>
    </location>
</feature>
<proteinExistence type="inferred from homology"/>
<comment type="similarity">
    <text evidence="18">Belongs to the peroxidase family.</text>
</comment>
<dbReference type="PANTHER" id="PTHR31517:SF11">
    <property type="entry name" value="PEROXIDASE 31"/>
    <property type="match status" value="1"/>
</dbReference>
<keyword evidence="12" id="KW-0376">Hydrogen peroxide</keyword>
<dbReference type="PROSITE" id="PS50873">
    <property type="entry name" value="PEROXIDASE_4"/>
    <property type="match status" value="1"/>
</dbReference>
<feature type="domain" description="Plant heme peroxidase family profile" evidence="20">
    <location>
        <begin position="24"/>
        <end position="189"/>
    </location>
</feature>
<comment type="caution">
    <text evidence="21">The sequence shown here is derived from an EMBL/GenBank/DDBJ whole genome shotgun (WGS) entry which is preliminary data.</text>
</comment>
<comment type="cofactor">
    <cofactor evidence="15">
        <name>Ca(2+)</name>
        <dbReference type="ChEBI" id="CHEBI:29108"/>
    </cofactor>
    <text evidence="15">Binds 2 calcium ions per subunit.</text>
</comment>
<dbReference type="GO" id="GO:0020037">
    <property type="term" value="F:heme binding"/>
    <property type="evidence" value="ECO:0007669"/>
    <property type="project" value="InterPro"/>
</dbReference>
<reference evidence="21" key="1">
    <citation type="submission" date="2020-07" db="EMBL/GenBank/DDBJ databases">
        <title>Ethylene signaling mediates host invasion by parasitic plants.</title>
        <authorList>
            <person name="Yoshida S."/>
        </authorList>
    </citation>
    <scope>NUCLEOTIDE SEQUENCE</scope>
    <source>
        <strain evidence="21">Okayama</strain>
    </source>
</reference>
<evidence type="ECO:0000256" key="10">
    <source>
        <dbReference type="ARBA" id="ARBA00023002"/>
    </source>
</evidence>
<evidence type="ECO:0000256" key="5">
    <source>
        <dbReference type="ARBA" id="ARBA00022525"/>
    </source>
</evidence>
<feature type="signal peptide" evidence="19">
    <location>
        <begin position="1"/>
        <end position="20"/>
    </location>
</feature>
<evidence type="ECO:0000256" key="7">
    <source>
        <dbReference type="ARBA" id="ARBA00022617"/>
    </source>
</evidence>
<feature type="active site" description="Proton acceptor" evidence="13">
    <location>
        <position position="65"/>
    </location>
</feature>
<evidence type="ECO:0000256" key="4">
    <source>
        <dbReference type="ARBA" id="ARBA00012313"/>
    </source>
</evidence>
<feature type="binding site" evidence="15">
    <location>
        <position position="69"/>
    </location>
    <ligand>
        <name>Ca(2+)</name>
        <dbReference type="ChEBI" id="CHEBI:29108"/>
        <label>1</label>
    </ligand>
</feature>
<keyword evidence="7" id="KW-0349">Heme</keyword>
<feature type="binding site" evidence="15">
    <location>
        <position position="73"/>
    </location>
    <ligand>
        <name>Ca(2+)</name>
        <dbReference type="ChEBI" id="CHEBI:29108"/>
        <label>1</label>
    </ligand>
</feature>
<dbReference type="EC" id="1.11.1.7" evidence="4"/>
<dbReference type="AlphaFoldDB" id="A0A830BIS0"/>
<dbReference type="Gene3D" id="1.10.520.10">
    <property type="match status" value="1"/>
</dbReference>
<evidence type="ECO:0000256" key="9">
    <source>
        <dbReference type="ARBA" id="ARBA00022837"/>
    </source>
</evidence>
<feature type="chain" id="PRO_5033022896" description="peroxidase" evidence="19">
    <location>
        <begin position="21"/>
        <end position="278"/>
    </location>
</feature>
<comment type="function">
    <text evidence="3">Removal of H(2)O(2), oxidation of toxic reductants, biosynthesis and degradation of lignin, suberization, auxin catabolism, response to environmental stresses such as wounding, pathogen attack and oxidative stress. These functions might be dependent on each isozyme/isoform in each plant tissue.</text>
</comment>
<feature type="binding site" evidence="15">
    <location>
        <position position="75"/>
    </location>
    <ligand>
        <name>Ca(2+)</name>
        <dbReference type="ChEBI" id="CHEBI:29108"/>
        <label>1</label>
    </ligand>
</feature>
<keyword evidence="11" id="KW-0408">Iron</keyword>
<dbReference type="Pfam" id="PF00141">
    <property type="entry name" value="peroxidase"/>
    <property type="match status" value="1"/>
</dbReference>
<evidence type="ECO:0000256" key="11">
    <source>
        <dbReference type="ARBA" id="ARBA00023004"/>
    </source>
</evidence>
<evidence type="ECO:0000256" key="13">
    <source>
        <dbReference type="PIRSR" id="PIRSR600823-1"/>
    </source>
</evidence>
<feature type="site" description="Transition state stabilizer" evidence="16">
    <location>
        <position position="61"/>
    </location>
</feature>
<dbReference type="GO" id="GO:0140825">
    <property type="term" value="F:lactoperoxidase activity"/>
    <property type="evidence" value="ECO:0007669"/>
    <property type="project" value="UniProtKB-EC"/>
</dbReference>
<keyword evidence="19" id="KW-0732">Signal</keyword>
<dbReference type="InterPro" id="IPR002016">
    <property type="entry name" value="Haem_peroxidase"/>
</dbReference>
<evidence type="ECO:0000256" key="16">
    <source>
        <dbReference type="PIRSR" id="PIRSR600823-4"/>
    </source>
</evidence>
<dbReference type="InterPro" id="IPR000823">
    <property type="entry name" value="Peroxidase_pln"/>
</dbReference>
<keyword evidence="10" id="KW-0560">Oxidoreductase</keyword>
<keyword evidence="6 21" id="KW-0575">Peroxidase</keyword>
<evidence type="ECO:0000256" key="12">
    <source>
        <dbReference type="ARBA" id="ARBA00023324"/>
    </source>
</evidence>
<dbReference type="SUPFAM" id="SSF48113">
    <property type="entry name" value="Heme-dependent peroxidases"/>
    <property type="match status" value="1"/>
</dbReference>
<evidence type="ECO:0000259" key="20">
    <source>
        <dbReference type="PROSITE" id="PS50873"/>
    </source>
</evidence>
<comment type="cofactor">
    <cofactor evidence="2">
        <name>heme b</name>
        <dbReference type="ChEBI" id="CHEBI:60344"/>
    </cofactor>
</comment>
<dbReference type="PRINTS" id="PR00461">
    <property type="entry name" value="PLPEROXIDASE"/>
</dbReference>